<protein>
    <submittedName>
        <fullName evidence="3">Uncharacterized protein</fullName>
    </submittedName>
</protein>
<sequence length="239" mass="27240">MNTLFRFVFLRALPLVQQPELRSASATELADIAKQITSTAQDRYTHHLERLERSRLAPSAGTPSASVPETTTLDERSQTHVRLASWALGAYRTLYPLLSNDEERTLRVVRQGFGVQGDSTPQSVSLLQRLMVRFRLFLARDPRRARLMLAERFVADLGPLFEARWAPTRHPEAHDVLLIHRCLYEEIFRLEGVPKLLSLFCAMDRANFVDLSQFTLEPGLAYATKRQACRFDFGPAKLS</sequence>
<evidence type="ECO:0000313" key="3">
    <source>
        <dbReference type="EMBL" id="BAM80919.1"/>
    </source>
</evidence>
<dbReference type="Gramene" id="CMM020CT">
    <property type="protein sequence ID" value="CMM020CT"/>
    <property type="gene ID" value="CMM020C"/>
</dbReference>
<dbReference type="AlphaFoldDB" id="M1V8T5"/>
<evidence type="ECO:0000256" key="1">
    <source>
        <dbReference type="SAM" id="MobiDB-lite"/>
    </source>
</evidence>
<keyword evidence="2" id="KW-0732">Signal</keyword>
<name>M1V8T5_CYAM1</name>
<dbReference type="HOGENOM" id="CLU_1162567_0_0_1"/>
<evidence type="ECO:0000313" key="4">
    <source>
        <dbReference type="Proteomes" id="UP000007014"/>
    </source>
</evidence>
<dbReference type="OrthoDB" id="4402at2759"/>
<feature type="region of interest" description="Disordered" evidence="1">
    <location>
        <begin position="54"/>
        <end position="75"/>
    </location>
</feature>
<dbReference type="KEGG" id="cme:CYME_CMM020C"/>
<dbReference type="OMA" id="CWKHRER"/>
<accession>M1V8T5</accession>
<organism evidence="3 4">
    <name type="scientific">Cyanidioschyzon merolae (strain NIES-3377 / 10D)</name>
    <name type="common">Unicellular red alga</name>
    <dbReference type="NCBI Taxonomy" id="280699"/>
    <lineage>
        <taxon>Eukaryota</taxon>
        <taxon>Rhodophyta</taxon>
        <taxon>Bangiophyceae</taxon>
        <taxon>Cyanidiales</taxon>
        <taxon>Cyanidiaceae</taxon>
        <taxon>Cyanidioschyzon</taxon>
    </lineage>
</organism>
<reference evidence="3 4" key="1">
    <citation type="journal article" date="2004" name="Nature">
        <title>Genome sequence of the ultrasmall unicellular red alga Cyanidioschyzon merolae 10D.</title>
        <authorList>
            <person name="Matsuzaki M."/>
            <person name="Misumi O."/>
            <person name="Shin-i T."/>
            <person name="Maruyama S."/>
            <person name="Takahara M."/>
            <person name="Miyagishima S."/>
            <person name="Mori T."/>
            <person name="Nishida K."/>
            <person name="Yagisawa F."/>
            <person name="Nishida K."/>
            <person name="Yoshida Y."/>
            <person name="Nishimura Y."/>
            <person name="Nakao S."/>
            <person name="Kobayashi T."/>
            <person name="Momoyama Y."/>
            <person name="Higashiyama T."/>
            <person name="Minoda A."/>
            <person name="Sano M."/>
            <person name="Nomoto H."/>
            <person name="Oishi K."/>
            <person name="Hayashi H."/>
            <person name="Ohta F."/>
            <person name="Nishizaka S."/>
            <person name="Haga S."/>
            <person name="Miura S."/>
            <person name="Morishita T."/>
            <person name="Kabeya Y."/>
            <person name="Terasawa K."/>
            <person name="Suzuki Y."/>
            <person name="Ishii Y."/>
            <person name="Asakawa S."/>
            <person name="Takano H."/>
            <person name="Ohta N."/>
            <person name="Kuroiwa H."/>
            <person name="Tanaka K."/>
            <person name="Shimizu N."/>
            <person name="Sugano S."/>
            <person name="Sato N."/>
            <person name="Nozaki H."/>
            <person name="Ogasawara N."/>
            <person name="Kohara Y."/>
            <person name="Kuroiwa T."/>
        </authorList>
    </citation>
    <scope>NUCLEOTIDE SEQUENCE [LARGE SCALE GENOMIC DNA]</scope>
    <source>
        <strain evidence="3 4">10D</strain>
    </source>
</reference>
<dbReference type="Proteomes" id="UP000007014">
    <property type="component" value="Chromosome 13"/>
</dbReference>
<keyword evidence="4" id="KW-1185">Reference proteome</keyword>
<gene>
    <name evidence="3" type="ORF">CYME_CMM020C</name>
</gene>
<reference evidence="3 4" key="2">
    <citation type="journal article" date="2007" name="BMC Biol.">
        <title>A 100%-complete sequence reveals unusually simple genomic features in the hot-spring red alga Cyanidioschyzon merolae.</title>
        <authorList>
            <person name="Nozaki H."/>
            <person name="Takano H."/>
            <person name="Misumi O."/>
            <person name="Terasawa K."/>
            <person name="Matsuzaki M."/>
            <person name="Maruyama S."/>
            <person name="Nishida K."/>
            <person name="Yagisawa F."/>
            <person name="Yoshida Y."/>
            <person name="Fujiwara T."/>
            <person name="Takio S."/>
            <person name="Tamura K."/>
            <person name="Chung S.J."/>
            <person name="Nakamura S."/>
            <person name="Kuroiwa H."/>
            <person name="Tanaka K."/>
            <person name="Sato N."/>
            <person name="Kuroiwa T."/>
        </authorList>
    </citation>
    <scope>NUCLEOTIDE SEQUENCE [LARGE SCALE GENOMIC DNA]</scope>
    <source>
        <strain evidence="3 4">10D</strain>
    </source>
</reference>
<dbReference type="GeneID" id="16995020"/>
<feature type="signal peptide" evidence="2">
    <location>
        <begin position="1"/>
        <end position="18"/>
    </location>
</feature>
<dbReference type="STRING" id="280699.M1V8T5"/>
<evidence type="ECO:0000256" key="2">
    <source>
        <dbReference type="SAM" id="SignalP"/>
    </source>
</evidence>
<dbReference type="EMBL" id="AP006495">
    <property type="protein sequence ID" value="BAM80919.1"/>
    <property type="molecule type" value="Genomic_DNA"/>
</dbReference>
<proteinExistence type="predicted"/>
<feature type="compositionally biased region" description="Polar residues" evidence="1">
    <location>
        <begin position="61"/>
        <end position="71"/>
    </location>
</feature>
<dbReference type="RefSeq" id="XP_005536955.1">
    <property type="nucleotide sequence ID" value="XM_005536898.1"/>
</dbReference>
<feature type="chain" id="PRO_5004018295" evidence="2">
    <location>
        <begin position="19"/>
        <end position="239"/>
    </location>
</feature>